<evidence type="ECO:0000313" key="13">
    <source>
        <dbReference type="Proteomes" id="UP000533476"/>
    </source>
</evidence>
<comment type="subunit">
    <text evidence="2 10">Homodimer.</text>
</comment>
<feature type="binding site" evidence="10">
    <location>
        <begin position="18"/>
        <end position="23"/>
    </location>
    <ligand>
        <name>substrate</name>
    </ligand>
</feature>
<comment type="function">
    <text evidence="10">Pyrophosphatase that catalyzes the hydrolysis of nucleoside triphosphates to their monophosphate derivatives, with a high preference for the non-canonical purine nucleotides XTP (xanthosine triphosphate), dITP (deoxyinosine triphosphate) and ITP. Seems to function as a house-cleaning enzyme that removes non-canonical purine nucleotides from the nucleotide pool, thus preventing their incorporation into DNA/RNA and avoiding chromosomal lesions.</text>
</comment>
<name>A0A7Y0Q0Q0_9FIRM</name>
<comment type="cofactor">
    <cofactor evidence="10">
        <name>Mg(2+)</name>
        <dbReference type="ChEBI" id="CHEBI:18420"/>
    </cofactor>
    <text evidence="10">Binds 1 Mg(2+) ion per subunit.</text>
</comment>
<dbReference type="PANTHER" id="PTHR11067:SF9">
    <property type="entry name" value="INOSINE TRIPHOSPHATE PYROPHOSPHATASE"/>
    <property type="match status" value="1"/>
</dbReference>
<evidence type="ECO:0000256" key="11">
    <source>
        <dbReference type="RuleBase" id="RU003781"/>
    </source>
</evidence>
<evidence type="ECO:0000256" key="1">
    <source>
        <dbReference type="ARBA" id="ARBA00008023"/>
    </source>
</evidence>
<feature type="binding site" evidence="10">
    <location>
        <position position="78"/>
    </location>
    <ligand>
        <name>Mg(2+)</name>
        <dbReference type="ChEBI" id="CHEBI:18420"/>
    </ligand>
</feature>
<dbReference type="HAMAP" id="MF_01405">
    <property type="entry name" value="Non_canon_purine_NTPase"/>
    <property type="match status" value="1"/>
</dbReference>
<dbReference type="CDD" id="cd00515">
    <property type="entry name" value="HAM1"/>
    <property type="match status" value="1"/>
</dbReference>
<evidence type="ECO:0000256" key="6">
    <source>
        <dbReference type="ARBA" id="ARBA00022842"/>
    </source>
</evidence>
<dbReference type="NCBIfam" id="TIGR00042">
    <property type="entry name" value="RdgB/HAM1 family non-canonical purine NTP pyrophosphatase"/>
    <property type="match status" value="1"/>
</dbReference>
<gene>
    <name evidence="12" type="primary">rdgB</name>
    <name evidence="12" type="ORF">HIJ39_02740</name>
</gene>
<keyword evidence="5 10" id="KW-0378">Hydrolase</keyword>
<evidence type="ECO:0000256" key="7">
    <source>
        <dbReference type="ARBA" id="ARBA00023080"/>
    </source>
</evidence>
<proteinExistence type="inferred from homology"/>
<reference evidence="12 13" key="1">
    <citation type="submission" date="2020-04" db="EMBL/GenBank/DDBJ databases">
        <authorList>
            <person name="Zhang R."/>
            <person name="Schippers A."/>
        </authorList>
    </citation>
    <scope>NUCLEOTIDE SEQUENCE [LARGE SCALE GENOMIC DNA]</scope>
    <source>
        <strain evidence="12 13">DSM 109850</strain>
    </source>
</reference>
<feature type="binding site" evidence="10">
    <location>
        <begin position="159"/>
        <end position="162"/>
    </location>
    <ligand>
        <name>substrate</name>
    </ligand>
</feature>
<dbReference type="InterPro" id="IPR002637">
    <property type="entry name" value="RdgB/HAM1"/>
</dbReference>
<evidence type="ECO:0000256" key="10">
    <source>
        <dbReference type="HAMAP-Rule" id="MF_01405"/>
    </source>
</evidence>
<comment type="similarity">
    <text evidence="1 10 11">Belongs to the HAM1 NTPase family.</text>
</comment>
<feature type="binding site" evidence="10">
    <location>
        <position position="79"/>
    </location>
    <ligand>
        <name>substrate</name>
    </ligand>
</feature>
<organism evidence="12 13">
    <name type="scientific">Sulfobacillus harzensis</name>
    <dbReference type="NCBI Taxonomy" id="2729629"/>
    <lineage>
        <taxon>Bacteria</taxon>
        <taxon>Bacillati</taxon>
        <taxon>Bacillota</taxon>
        <taxon>Clostridia</taxon>
        <taxon>Eubacteriales</taxon>
        <taxon>Clostridiales Family XVII. Incertae Sedis</taxon>
        <taxon>Sulfobacillus</taxon>
    </lineage>
</organism>
<evidence type="ECO:0000313" key="12">
    <source>
        <dbReference type="EMBL" id="NMP21273.1"/>
    </source>
</evidence>
<dbReference type="EMBL" id="JABBVZ010000005">
    <property type="protein sequence ID" value="NMP21273.1"/>
    <property type="molecule type" value="Genomic_DNA"/>
</dbReference>
<dbReference type="FunFam" id="3.90.950.10:FF:000001">
    <property type="entry name" value="dITP/XTP pyrophosphatase"/>
    <property type="match status" value="1"/>
</dbReference>
<dbReference type="PANTHER" id="PTHR11067">
    <property type="entry name" value="INOSINE TRIPHOSPHATE PYROPHOSPHATASE/HAM1 PROTEIN"/>
    <property type="match status" value="1"/>
</dbReference>
<comment type="catalytic activity">
    <reaction evidence="9 10">
        <text>XTP + H2O = XMP + diphosphate + H(+)</text>
        <dbReference type="Rhea" id="RHEA:28610"/>
        <dbReference type="ChEBI" id="CHEBI:15377"/>
        <dbReference type="ChEBI" id="CHEBI:15378"/>
        <dbReference type="ChEBI" id="CHEBI:33019"/>
        <dbReference type="ChEBI" id="CHEBI:57464"/>
        <dbReference type="ChEBI" id="CHEBI:61314"/>
        <dbReference type="EC" id="3.6.1.66"/>
    </reaction>
</comment>
<dbReference type="SUPFAM" id="SSF52972">
    <property type="entry name" value="ITPase-like"/>
    <property type="match status" value="1"/>
</dbReference>
<evidence type="ECO:0000256" key="5">
    <source>
        <dbReference type="ARBA" id="ARBA00022801"/>
    </source>
</evidence>
<feature type="binding site" evidence="10">
    <location>
        <begin position="186"/>
        <end position="187"/>
    </location>
    <ligand>
        <name>substrate</name>
    </ligand>
</feature>
<accession>A0A7Y0Q0Q0</accession>
<dbReference type="GO" id="GO:0036222">
    <property type="term" value="F:XTP diphosphatase activity"/>
    <property type="evidence" value="ECO:0007669"/>
    <property type="project" value="UniProtKB-UniRule"/>
</dbReference>
<feature type="binding site" evidence="10">
    <location>
        <position position="49"/>
    </location>
    <ligand>
        <name>Mg(2+)</name>
        <dbReference type="ChEBI" id="CHEBI:18420"/>
    </ligand>
</feature>
<evidence type="ECO:0000256" key="3">
    <source>
        <dbReference type="ARBA" id="ARBA00022723"/>
    </source>
</evidence>
<dbReference type="GO" id="GO:0046872">
    <property type="term" value="F:metal ion binding"/>
    <property type="evidence" value="ECO:0007669"/>
    <property type="project" value="UniProtKB-KW"/>
</dbReference>
<comment type="catalytic activity">
    <reaction evidence="8 10">
        <text>dITP + H2O = dIMP + diphosphate + H(+)</text>
        <dbReference type="Rhea" id="RHEA:28342"/>
        <dbReference type="ChEBI" id="CHEBI:15377"/>
        <dbReference type="ChEBI" id="CHEBI:15378"/>
        <dbReference type="ChEBI" id="CHEBI:33019"/>
        <dbReference type="ChEBI" id="CHEBI:61194"/>
        <dbReference type="ChEBI" id="CHEBI:61382"/>
        <dbReference type="EC" id="3.6.1.66"/>
    </reaction>
</comment>
<dbReference type="InterPro" id="IPR029001">
    <property type="entry name" value="ITPase-like_fam"/>
</dbReference>
<dbReference type="GO" id="GO:0009146">
    <property type="term" value="P:purine nucleoside triphosphate catabolic process"/>
    <property type="evidence" value="ECO:0007669"/>
    <property type="project" value="UniProtKB-UniRule"/>
</dbReference>
<dbReference type="GO" id="GO:0036220">
    <property type="term" value="F:ITP diphosphatase activity"/>
    <property type="evidence" value="ECO:0007669"/>
    <property type="project" value="UniProtKB-UniRule"/>
</dbReference>
<comment type="caution">
    <text evidence="12">The sequence shown here is derived from an EMBL/GenBank/DDBJ whole genome shotgun (WGS) entry which is preliminary data.</text>
</comment>
<evidence type="ECO:0000256" key="2">
    <source>
        <dbReference type="ARBA" id="ARBA00011738"/>
    </source>
</evidence>
<feature type="active site" description="Proton acceptor" evidence="10">
    <location>
        <position position="78"/>
    </location>
</feature>
<evidence type="ECO:0000256" key="8">
    <source>
        <dbReference type="ARBA" id="ARBA00051875"/>
    </source>
</evidence>
<keyword evidence="6 10" id="KW-0460">Magnesium</keyword>
<keyword evidence="4 10" id="KW-0547">Nucleotide-binding</keyword>
<keyword evidence="7 10" id="KW-0546">Nucleotide metabolism</keyword>
<dbReference type="Proteomes" id="UP000533476">
    <property type="component" value="Unassembled WGS sequence"/>
</dbReference>
<sequence>MPSRKGRGSLSAEVILATHNPGKLREFQELLRQAPFVIRALETQEEIIEETGSTYLENARLKAHYVARTYGLPALADDSGVEVDALGGLPGIHSARFVSDVPWINSREILVRLMAVPRSERTARMRAVVVLAWPDGRDVWAEGVVEGEIVGWPRGQEGFGIDPIFTADGIRTLAEIPQSVKNRISHRYLATRALIEKIDSHELWRR</sequence>
<comment type="catalytic activity">
    <reaction evidence="10">
        <text>ITP + H2O = IMP + diphosphate + H(+)</text>
        <dbReference type="Rhea" id="RHEA:29399"/>
        <dbReference type="ChEBI" id="CHEBI:15377"/>
        <dbReference type="ChEBI" id="CHEBI:15378"/>
        <dbReference type="ChEBI" id="CHEBI:33019"/>
        <dbReference type="ChEBI" id="CHEBI:58053"/>
        <dbReference type="ChEBI" id="CHEBI:61402"/>
        <dbReference type="EC" id="3.6.1.66"/>
    </reaction>
</comment>
<dbReference type="Pfam" id="PF01725">
    <property type="entry name" value="Ham1p_like"/>
    <property type="match status" value="1"/>
</dbReference>
<protein>
    <recommendedName>
        <fullName evidence="10">dITP/XTP pyrophosphatase</fullName>
        <ecNumber evidence="10">3.6.1.66</ecNumber>
    </recommendedName>
    <alternativeName>
        <fullName evidence="10">Non-canonical purine NTP pyrophosphatase</fullName>
    </alternativeName>
    <alternativeName>
        <fullName evidence="10">Non-standard purine NTP pyrophosphatase</fullName>
    </alternativeName>
    <alternativeName>
        <fullName evidence="10">Nucleoside-triphosphate diphosphatase</fullName>
    </alternativeName>
    <alternativeName>
        <fullName evidence="10">Nucleoside-triphosphate pyrophosphatase</fullName>
        <shortName evidence="10">NTPase</shortName>
    </alternativeName>
</protein>
<evidence type="ECO:0000256" key="4">
    <source>
        <dbReference type="ARBA" id="ARBA00022741"/>
    </source>
</evidence>
<dbReference type="GO" id="GO:0017111">
    <property type="term" value="F:ribonucleoside triphosphate phosphatase activity"/>
    <property type="evidence" value="ECO:0007669"/>
    <property type="project" value="InterPro"/>
</dbReference>
<dbReference type="InterPro" id="IPR020922">
    <property type="entry name" value="dITP/XTP_pyrophosphatase"/>
</dbReference>
<dbReference type="GO" id="GO:0000166">
    <property type="term" value="F:nucleotide binding"/>
    <property type="evidence" value="ECO:0007669"/>
    <property type="project" value="UniProtKB-KW"/>
</dbReference>
<dbReference type="Gene3D" id="3.90.950.10">
    <property type="match status" value="1"/>
</dbReference>
<keyword evidence="3 10" id="KW-0479">Metal-binding</keyword>
<evidence type="ECO:0000256" key="9">
    <source>
        <dbReference type="ARBA" id="ARBA00052017"/>
    </source>
</evidence>
<dbReference type="AlphaFoldDB" id="A0A7Y0Q0Q0"/>
<feature type="binding site" evidence="10">
    <location>
        <position position="181"/>
    </location>
    <ligand>
        <name>substrate</name>
    </ligand>
</feature>
<dbReference type="GO" id="GO:0035870">
    <property type="term" value="F:dITP diphosphatase activity"/>
    <property type="evidence" value="ECO:0007669"/>
    <property type="project" value="UniProtKB-UniRule"/>
</dbReference>
<keyword evidence="13" id="KW-1185">Reference proteome</keyword>
<dbReference type="GO" id="GO:0005829">
    <property type="term" value="C:cytosol"/>
    <property type="evidence" value="ECO:0007669"/>
    <property type="project" value="TreeGrafter"/>
</dbReference>
<dbReference type="EC" id="3.6.1.66" evidence="10"/>
<dbReference type="GO" id="GO:0009117">
    <property type="term" value="P:nucleotide metabolic process"/>
    <property type="evidence" value="ECO:0007669"/>
    <property type="project" value="UniProtKB-KW"/>
</dbReference>